<evidence type="ECO:0000313" key="2">
    <source>
        <dbReference type="Proteomes" id="UP000287033"/>
    </source>
</evidence>
<gene>
    <name evidence="1" type="ORF">chiPu_0033690</name>
</gene>
<dbReference type="EMBL" id="BEZZ01269700">
    <property type="protein sequence ID" value="GCC49272.1"/>
    <property type="molecule type" value="Genomic_DNA"/>
</dbReference>
<proteinExistence type="predicted"/>
<evidence type="ECO:0000313" key="1">
    <source>
        <dbReference type="EMBL" id="GCC49272.1"/>
    </source>
</evidence>
<sequence length="76" mass="8809">IPLEELREFVEETRGRRDRAQLALDRWSSFEKVYWSVHAARQAPGLDVNERKRLRNFLGALLVRARDSCAPPSSSQ</sequence>
<protein>
    <submittedName>
        <fullName evidence="1">Uncharacterized protein</fullName>
    </submittedName>
</protein>
<dbReference type="AlphaFoldDB" id="A0A401U300"/>
<comment type="caution">
    <text evidence="1">The sequence shown here is derived from an EMBL/GenBank/DDBJ whole genome shotgun (WGS) entry which is preliminary data.</text>
</comment>
<accession>A0A401U300</accession>
<keyword evidence="2" id="KW-1185">Reference proteome</keyword>
<feature type="non-terminal residue" evidence="1">
    <location>
        <position position="1"/>
    </location>
</feature>
<organism evidence="1 2">
    <name type="scientific">Chiloscyllium punctatum</name>
    <name type="common">Brownbanded bambooshark</name>
    <name type="synonym">Hemiscyllium punctatum</name>
    <dbReference type="NCBI Taxonomy" id="137246"/>
    <lineage>
        <taxon>Eukaryota</taxon>
        <taxon>Metazoa</taxon>
        <taxon>Chordata</taxon>
        <taxon>Craniata</taxon>
        <taxon>Vertebrata</taxon>
        <taxon>Chondrichthyes</taxon>
        <taxon>Elasmobranchii</taxon>
        <taxon>Galeomorphii</taxon>
        <taxon>Galeoidea</taxon>
        <taxon>Orectolobiformes</taxon>
        <taxon>Hemiscylliidae</taxon>
        <taxon>Chiloscyllium</taxon>
    </lineage>
</organism>
<name>A0A401U300_CHIPU</name>
<reference evidence="1 2" key="1">
    <citation type="journal article" date="2018" name="Nat. Ecol. Evol.">
        <title>Shark genomes provide insights into elasmobranch evolution and the origin of vertebrates.</title>
        <authorList>
            <person name="Hara Y"/>
            <person name="Yamaguchi K"/>
            <person name="Onimaru K"/>
            <person name="Kadota M"/>
            <person name="Koyanagi M"/>
            <person name="Keeley SD"/>
            <person name="Tatsumi K"/>
            <person name="Tanaka K"/>
            <person name="Motone F"/>
            <person name="Kageyama Y"/>
            <person name="Nozu R"/>
            <person name="Adachi N"/>
            <person name="Nishimura O"/>
            <person name="Nakagawa R"/>
            <person name="Tanegashima C"/>
            <person name="Kiyatake I"/>
            <person name="Matsumoto R"/>
            <person name="Murakumo K"/>
            <person name="Nishida K"/>
            <person name="Terakita A"/>
            <person name="Kuratani S"/>
            <person name="Sato K"/>
            <person name="Hyodo S Kuraku.S."/>
        </authorList>
    </citation>
    <scope>NUCLEOTIDE SEQUENCE [LARGE SCALE GENOMIC DNA]</scope>
</reference>
<dbReference type="Proteomes" id="UP000287033">
    <property type="component" value="Unassembled WGS sequence"/>
</dbReference>